<feature type="non-terminal residue" evidence="1">
    <location>
        <position position="1"/>
    </location>
</feature>
<keyword evidence="1" id="KW-0347">Helicase</keyword>
<gene>
    <name evidence="1" type="ORF">KUF71_014271</name>
</gene>
<reference evidence="1" key="1">
    <citation type="submission" date="2021-07" db="EMBL/GenBank/DDBJ databases">
        <authorList>
            <person name="Catto M.A."/>
            <person name="Jacobson A."/>
            <person name="Kennedy G."/>
            <person name="Labadie P."/>
            <person name="Hunt B.G."/>
            <person name="Srinivasan R."/>
        </authorList>
    </citation>
    <scope>NUCLEOTIDE SEQUENCE</scope>
    <source>
        <strain evidence="1">PL_HMW_Pooled</strain>
        <tissue evidence="1">Head</tissue>
    </source>
</reference>
<keyword evidence="1" id="KW-0547">Nucleotide-binding</keyword>
<dbReference type="Proteomes" id="UP001219518">
    <property type="component" value="Unassembled WGS sequence"/>
</dbReference>
<dbReference type="CDD" id="cd18809">
    <property type="entry name" value="SF1_C_RecD"/>
    <property type="match status" value="1"/>
</dbReference>
<dbReference type="EMBL" id="JAHWGI010001242">
    <property type="protein sequence ID" value="KAK3926022.1"/>
    <property type="molecule type" value="Genomic_DNA"/>
</dbReference>
<name>A0AAE1HRD2_9NEOP</name>
<keyword evidence="1" id="KW-0067">ATP-binding</keyword>
<organism evidence="1 2">
    <name type="scientific">Frankliniella fusca</name>
    <dbReference type="NCBI Taxonomy" id="407009"/>
    <lineage>
        <taxon>Eukaryota</taxon>
        <taxon>Metazoa</taxon>
        <taxon>Ecdysozoa</taxon>
        <taxon>Arthropoda</taxon>
        <taxon>Hexapoda</taxon>
        <taxon>Insecta</taxon>
        <taxon>Pterygota</taxon>
        <taxon>Neoptera</taxon>
        <taxon>Paraneoptera</taxon>
        <taxon>Thysanoptera</taxon>
        <taxon>Terebrantia</taxon>
        <taxon>Thripoidea</taxon>
        <taxon>Thripidae</taxon>
        <taxon>Frankliniella</taxon>
    </lineage>
</organism>
<dbReference type="PANTHER" id="PTHR47642:SF3">
    <property type="entry name" value="ATP-DEPENDENT DNA HELICASE"/>
    <property type="match status" value="1"/>
</dbReference>
<dbReference type="SUPFAM" id="SSF52540">
    <property type="entry name" value="P-loop containing nucleoside triphosphate hydrolases"/>
    <property type="match status" value="1"/>
</dbReference>
<dbReference type="InterPro" id="IPR027417">
    <property type="entry name" value="P-loop_NTPase"/>
</dbReference>
<evidence type="ECO:0000313" key="1">
    <source>
        <dbReference type="EMBL" id="KAK3926022.1"/>
    </source>
</evidence>
<dbReference type="AlphaFoldDB" id="A0AAE1HRD2"/>
<comment type="caution">
    <text evidence="1">The sequence shown here is derived from an EMBL/GenBank/DDBJ whole genome shotgun (WGS) entry which is preliminary data.</text>
</comment>
<dbReference type="PANTHER" id="PTHR47642">
    <property type="entry name" value="ATP-DEPENDENT DNA HELICASE"/>
    <property type="match status" value="1"/>
</dbReference>
<proteinExistence type="predicted"/>
<protein>
    <submittedName>
        <fullName evidence="1">ATP-dependent DNA helicase</fullName>
    </submittedName>
</protein>
<reference evidence="1" key="2">
    <citation type="journal article" date="2023" name="BMC Genomics">
        <title>Pest status, molecular evolution, and epigenetic factors derived from the genome assembly of Frankliniella fusca, a thysanopteran phytovirus vector.</title>
        <authorList>
            <person name="Catto M.A."/>
            <person name="Labadie P.E."/>
            <person name="Jacobson A.L."/>
            <person name="Kennedy G.G."/>
            <person name="Srinivasan R."/>
            <person name="Hunt B.G."/>
        </authorList>
    </citation>
    <scope>NUCLEOTIDE SEQUENCE</scope>
    <source>
        <strain evidence="1">PL_HMW_Pooled</strain>
    </source>
</reference>
<dbReference type="InterPro" id="IPR051055">
    <property type="entry name" value="PIF1_helicase"/>
</dbReference>
<evidence type="ECO:0000313" key="2">
    <source>
        <dbReference type="Proteomes" id="UP001219518"/>
    </source>
</evidence>
<dbReference type="GO" id="GO:0004386">
    <property type="term" value="F:helicase activity"/>
    <property type="evidence" value="ECO:0007669"/>
    <property type="project" value="UniProtKB-KW"/>
</dbReference>
<keyword evidence="1" id="KW-0378">Hydrolase</keyword>
<keyword evidence="2" id="KW-1185">Reference proteome</keyword>
<sequence>MVFEDGEEPPGGIPKVIMCKFENYQGPGVGPDNVVPIAPVTRSWDKNGTLCSRTQFPLTLFYACSIHKAQGVTETIAYVDIGPTEFHLGIAYVAFSRVKSLNGLLIEPFDFTRLSNLKNTLNGL</sequence>
<accession>A0AAE1HRD2</accession>